<reference evidence="9 10" key="1">
    <citation type="submission" date="2024-03" db="EMBL/GenBank/DDBJ databases">
        <title>The genome assembly and annotation of the cricket Gryllus longicercus Weissman &amp; Gray.</title>
        <authorList>
            <person name="Szrajer S."/>
            <person name="Gray D."/>
            <person name="Ylla G."/>
        </authorList>
    </citation>
    <scope>NUCLEOTIDE SEQUENCE [LARGE SCALE GENOMIC DNA]</scope>
    <source>
        <strain evidence="9">DAG 2021-001</strain>
        <tissue evidence="9">Whole body minus gut</tissue>
    </source>
</reference>
<dbReference type="Pfam" id="PF10513">
    <property type="entry name" value="EPL1"/>
    <property type="match status" value="1"/>
</dbReference>
<feature type="region of interest" description="Disordered" evidence="7">
    <location>
        <begin position="532"/>
        <end position="593"/>
    </location>
</feature>
<evidence type="ECO:0000256" key="5">
    <source>
        <dbReference type="ARBA" id="ARBA00023242"/>
    </source>
</evidence>
<proteinExistence type="inferred from homology"/>
<sequence>MSTKMSKLSFRAKPLDASKPMPVYINEDLPGLPDYSAINRAVPQMPSGMHKEEECEHHLQRAICTGLIIPTPEFTDVSDGLAYDRLYPPNFELPRQLVDMQSFAMDQEIPDYDMDSEDELWFSSQKSKLEITPLKFEEMMDRLEKGSVQTVLSEQQAKALLKDDDDLILTVYDYWLNKRLKTQHPLIPSVRTEHHHGTAPNNPYIAFRRRTEKMQTRKHRKNDETSYEKMLKLKRDLSRAVTLLEMIKRREKTKREVLHLTVEVFEKRYQAGDFSGQLLAEVSAHKPCSRPAFAPLFPNQFSVNHQNWPPKDEPLPRKEKRQYKKRKHKVPLAVAGGVSGTAGLGRRTSGTASTAASATGLTTAVCAENLEIDGLSSDEGEASAGLLSGAAVSDDDDSGADAAEGPFAFRRRKNCSYHAPLPQGQGNWPWCSREEGGLADRRYRYCLTSVTTPTPGRCVGFARRRLGRGGRVILDRAYTPMDDVFRSLDFTIFDSKDKQKVQQRSPLKQWPQPQPKKVLIGKPQLKRIQTTHLPSGEIRTSHPLLQSQTAGHHVDTKYEISSIKQRRLDQNRPEEQQPNEFHLRPKPDLPLHNTNVFRDQRQSHIKDQSSWHQLSEEDRRKYKSGIQANWFQTLEDRKSRSADREIRTHSRYQTPEEQVSVQQQKHPSETRSEPNTGQHLEESKPLIQELWEDQENEDDLLLSEIRNEWLHFRPETQSVMDLGALRFDVEVPNGGSPTEMSVLDILCNMPGNIMDTSEVDTSNSWGSDGPESIREDAATQTVRQTIASHQAYVDHCKQNESRAVSDDLLYVGCSQFNVYPGSGALKTSPPQLWATISATPHPAPGPGRPLSASSAARATHQHRKQERHHQGYLFSTGGTSSASNPQPLSNGVSIIPVSVSAVLSANPGLLRQGLSNGPAGPMSSTGAVGVPTGRRRTIPVFYKARSSGGICGCSK</sequence>
<evidence type="ECO:0000256" key="4">
    <source>
        <dbReference type="ARBA" id="ARBA00023163"/>
    </source>
</evidence>
<feature type="compositionally biased region" description="Basic and acidic residues" evidence="7">
    <location>
        <begin position="566"/>
        <end position="589"/>
    </location>
</feature>
<feature type="compositionally biased region" description="Basic and acidic residues" evidence="7">
    <location>
        <begin position="637"/>
        <end position="648"/>
    </location>
</feature>
<evidence type="ECO:0000256" key="7">
    <source>
        <dbReference type="SAM" id="MobiDB-lite"/>
    </source>
</evidence>
<dbReference type="GO" id="GO:0005634">
    <property type="term" value="C:nucleus"/>
    <property type="evidence" value="ECO:0007669"/>
    <property type="project" value="UniProtKB-SubCell"/>
</dbReference>
<gene>
    <name evidence="9" type="ORF">R5R35_002483</name>
</gene>
<evidence type="ECO:0000256" key="2">
    <source>
        <dbReference type="ARBA" id="ARBA00008035"/>
    </source>
</evidence>
<feature type="region of interest" description="Disordered" evidence="7">
    <location>
        <begin position="304"/>
        <end position="329"/>
    </location>
</feature>
<dbReference type="InterPro" id="IPR019542">
    <property type="entry name" value="Enhancer_polycomb-like_N"/>
</dbReference>
<evidence type="ECO:0000259" key="8">
    <source>
        <dbReference type="Pfam" id="PF10513"/>
    </source>
</evidence>
<dbReference type="AlphaFoldDB" id="A0AAN9VPK8"/>
<keyword evidence="5 6" id="KW-0539">Nucleus</keyword>
<dbReference type="PANTHER" id="PTHR14898">
    <property type="entry name" value="ENHANCER OF POLYCOMB"/>
    <property type="match status" value="1"/>
</dbReference>
<evidence type="ECO:0000313" key="9">
    <source>
        <dbReference type="EMBL" id="KAK7866531.1"/>
    </source>
</evidence>
<protein>
    <recommendedName>
        <fullName evidence="6">Enhancer of polycomb-like protein</fullName>
    </recommendedName>
</protein>
<feature type="region of interest" description="Disordered" evidence="7">
    <location>
        <begin position="334"/>
        <end position="353"/>
    </location>
</feature>
<feature type="region of interest" description="Disordered" evidence="7">
    <location>
        <begin position="637"/>
        <end position="681"/>
    </location>
</feature>
<feature type="region of interest" description="Disordered" evidence="7">
    <location>
        <begin position="837"/>
        <end position="868"/>
    </location>
</feature>
<feature type="compositionally biased region" description="Basic residues" evidence="7">
    <location>
        <begin position="318"/>
        <end position="329"/>
    </location>
</feature>
<organism evidence="9 10">
    <name type="scientific">Gryllus longicercus</name>
    <dbReference type="NCBI Taxonomy" id="2509291"/>
    <lineage>
        <taxon>Eukaryota</taxon>
        <taxon>Metazoa</taxon>
        <taxon>Ecdysozoa</taxon>
        <taxon>Arthropoda</taxon>
        <taxon>Hexapoda</taxon>
        <taxon>Insecta</taxon>
        <taxon>Pterygota</taxon>
        <taxon>Neoptera</taxon>
        <taxon>Polyneoptera</taxon>
        <taxon>Orthoptera</taxon>
        <taxon>Ensifera</taxon>
        <taxon>Gryllidea</taxon>
        <taxon>Grylloidea</taxon>
        <taxon>Gryllidae</taxon>
        <taxon>Gryllinae</taxon>
        <taxon>Gryllus</taxon>
    </lineage>
</organism>
<evidence type="ECO:0000256" key="1">
    <source>
        <dbReference type="ARBA" id="ARBA00004123"/>
    </source>
</evidence>
<keyword evidence="4 6" id="KW-0804">Transcription</keyword>
<dbReference type="GO" id="GO:0035267">
    <property type="term" value="C:NuA4 histone acetyltransferase complex"/>
    <property type="evidence" value="ECO:0007669"/>
    <property type="project" value="InterPro"/>
</dbReference>
<feature type="domain" description="Enhancer of polycomb-like N-terminal" evidence="8">
    <location>
        <begin position="15"/>
        <end position="145"/>
    </location>
</feature>
<dbReference type="Proteomes" id="UP001378592">
    <property type="component" value="Unassembled WGS sequence"/>
</dbReference>
<evidence type="ECO:0000256" key="3">
    <source>
        <dbReference type="ARBA" id="ARBA00023015"/>
    </source>
</evidence>
<dbReference type="EMBL" id="JAZDUA010000145">
    <property type="protein sequence ID" value="KAK7866531.1"/>
    <property type="molecule type" value="Genomic_DNA"/>
</dbReference>
<keyword evidence="3 6" id="KW-0805">Transcription regulation</keyword>
<feature type="compositionally biased region" description="Polar residues" evidence="7">
    <location>
        <begin position="651"/>
        <end position="665"/>
    </location>
</feature>
<name>A0AAN9VPK8_9ORTH</name>
<dbReference type="InterPro" id="IPR024943">
    <property type="entry name" value="Enhancer_polycomb"/>
</dbReference>
<comment type="caution">
    <text evidence="9">The sequence shown here is derived from an EMBL/GenBank/DDBJ whole genome shotgun (WGS) entry which is preliminary data.</text>
</comment>
<comment type="similarity">
    <text evidence="2 6">Belongs to the enhancer of polycomb family.</text>
</comment>
<comment type="subcellular location">
    <subcellularLocation>
        <location evidence="1 6">Nucleus</location>
    </subcellularLocation>
</comment>
<dbReference type="GO" id="GO:0006357">
    <property type="term" value="P:regulation of transcription by RNA polymerase II"/>
    <property type="evidence" value="ECO:0007669"/>
    <property type="project" value="InterPro"/>
</dbReference>
<evidence type="ECO:0000256" key="6">
    <source>
        <dbReference type="RuleBase" id="RU361124"/>
    </source>
</evidence>
<keyword evidence="10" id="KW-1185">Reference proteome</keyword>
<accession>A0AAN9VPK8</accession>
<evidence type="ECO:0000313" key="10">
    <source>
        <dbReference type="Proteomes" id="UP001378592"/>
    </source>
</evidence>